<dbReference type="Gene3D" id="2.60.120.620">
    <property type="entry name" value="q2cbj1_9rhob like domain"/>
    <property type="match status" value="1"/>
</dbReference>
<dbReference type="GO" id="GO:0051213">
    <property type="term" value="F:dioxygenase activity"/>
    <property type="evidence" value="ECO:0007669"/>
    <property type="project" value="InterPro"/>
</dbReference>
<dbReference type="Pfam" id="PF10014">
    <property type="entry name" value="2OG-Fe_Oxy_2"/>
    <property type="match status" value="1"/>
</dbReference>
<dbReference type="AlphaFoldDB" id="A0A8J5XVV4"/>
<protein>
    <recommendedName>
        <fullName evidence="4">2OG-Fe dioxygenase family protein</fullName>
    </recommendedName>
</protein>
<organism evidence="2 3">
    <name type="scientific">Diacronema lutheri</name>
    <name type="common">Unicellular marine alga</name>
    <name type="synonym">Monochrysis lutheri</name>
    <dbReference type="NCBI Taxonomy" id="2081491"/>
    <lineage>
        <taxon>Eukaryota</taxon>
        <taxon>Haptista</taxon>
        <taxon>Haptophyta</taxon>
        <taxon>Pavlovophyceae</taxon>
        <taxon>Pavlovales</taxon>
        <taxon>Pavlovaceae</taxon>
        <taxon>Diacronema</taxon>
    </lineage>
</organism>
<sequence>MRAWSLLLVGAWAAAGPSLAQAPPMIRLKVPPDAPVDSIQYTTRLLSPAELASVAPMFESMPTDPYLETVSRTRRFGKYLIHHLRDTALPIDLEYKGNHFIQTGAYNDLVRAGKMALVRKYTEHAREFFHTAAVQRILQHYIRSMLSMGAAPDVAWELGLHAVRLTAPGAVTPEGVHRDGYHFVLSTVIARHGVEGGHSFVHTSKKEPPLLDVPMSAGDSLLINDRAVFHSVSNVTAVPGFATGHRDVILVTARPWPTNAAGELIDDVADAQLALLEGAIEVPAPDGQTNEAAGFFRLLCARLSRAFAKL</sequence>
<dbReference type="OrthoDB" id="10430979at2759"/>
<gene>
    <name evidence="2" type="ORF">KFE25_002176</name>
</gene>
<evidence type="ECO:0000256" key="1">
    <source>
        <dbReference type="SAM" id="SignalP"/>
    </source>
</evidence>
<evidence type="ECO:0000313" key="3">
    <source>
        <dbReference type="Proteomes" id="UP000751190"/>
    </source>
</evidence>
<keyword evidence="3" id="KW-1185">Reference proteome</keyword>
<feature type="signal peptide" evidence="1">
    <location>
        <begin position="1"/>
        <end position="22"/>
    </location>
</feature>
<name>A0A8J5XVV4_DIALT</name>
<dbReference type="Proteomes" id="UP000751190">
    <property type="component" value="Unassembled WGS sequence"/>
</dbReference>
<evidence type="ECO:0000313" key="2">
    <source>
        <dbReference type="EMBL" id="KAG8466420.1"/>
    </source>
</evidence>
<accession>A0A8J5XVV4</accession>
<reference evidence="2" key="1">
    <citation type="submission" date="2021-05" db="EMBL/GenBank/DDBJ databases">
        <title>The genome of the haptophyte Pavlova lutheri (Diacronema luteri, Pavlovales) - a model for lipid biosynthesis in eukaryotic algae.</title>
        <authorList>
            <person name="Hulatt C.J."/>
            <person name="Posewitz M.C."/>
        </authorList>
    </citation>
    <scope>NUCLEOTIDE SEQUENCE</scope>
    <source>
        <strain evidence="2">NIVA-4/92</strain>
    </source>
</reference>
<dbReference type="EMBL" id="JAGTXO010000008">
    <property type="protein sequence ID" value="KAG8466420.1"/>
    <property type="molecule type" value="Genomic_DNA"/>
</dbReference>
<dbReference type="OMA" id="MIRFHEE"/>
<proteinExistence type="predicted"/>
<keyword evidence="1" id="KW-0732">Signal</keyword>
<feature type="chain" id="PRO_5035184561" description="2OG-Fe dioxygenase family protein" evidence="1">
    <location>
        <begin position="23"/>
        <end position="310"/>
    </location>
</feature>
<dbReference type="InterPro" id="IPR018724">
    <property type="entry name" value="2OG-Fe_dioxygenase"/>
</dbReference>
<comment type="caution">
    <text evidence="2">The sequence shown here is derived from an EMBL/GenBank/DDBJ whole genome shotgun (WGS) entry which is preliminary data.</text>
</comment>
<evidence type="ECO:0008006" key="4">
    <source>
        <dbReference type="Google" id="ProtNLM"/>
    </source>
</evidence>